<evidence type="ECO:0000256" key="2">
    <source>
        <dbReference type="ARBA" id="ARBA00023315"/>
    </source>
</evidence>
<reference evidence="4 5" key="1">
    <citation type="submission" date="2015-01" db="EMBL/GenBank/DDBJ databases">
        <title>Rufibacter sp./DG31D/ whole genome sequencing.</title>
        <authorList>
            <person name="Kim M.K."/>
            <person name="Srinivasan S."/>
            <person name="Lee J.-J."/>
        </authorList>
    </citation>
    <scope>NUCLEOTIDE SEQUENCE [LARGE SCALE GENOMIC DNA]</scope>
    <source>
        <strain evidence="4 5">DG31D</strain>
    </source>
</reference>
<dbReference type="PATRIC" id="fig|1379910.4.peg.575"/>
<dbReference type="STRING" id="1379910.TH63_02665"/>
<evidence type="ECO:0000313" key="5">
    <source>
        <dbReference type="Proteomes" id="UP000036458"/>
    </source>
</evidence>
<accession>A0A0H4VLJ1</accession>
<dbReference type="KEGG" id="ruf:TH63_02665"/>
<gene>
    <name evidence="4" type="ORF">TH63_02665</name>
</gene>
<dbReference type="CDD" id="cd04301">
    <property type="entry name" value="NAT_SF"/>
    <property type="match status" value="1"/>
</dbReference>
<evidence type="ECO:0000256" key="1">
    <source>
        <dbReference type="ARBA" id="ARBA00022679"/>
    </source>
</evidence>
<dbReference type="OrthoDB" id="9799096at2"/>
<dbReference type="PANTHER" id="PTHR43072:SF23">
    <property type="entry name" value="UPF0039 PROTEIN C11D3.02C"/>
    <property type="match status" value="1"/>
</dbReference>
<keyword evidence="2" id="KW-0012">Acyltransferase</keyword>
<dbReference type="AlphaFoldDB" id="A0A0H4VLJ1"/>
<keyword evidence="5" id="KW-1185">Reference proteome</keyword>
<dbReference type="GO" id="GO:0016747">
    <property type="term" value="F:acyltransferase activity, transferring groups other than amino-acyl groups"/>
    <property type="evidence" value="ECO:0007669"/>
    <property type="project" value="InterPro"/>
</dbReference>
<evidence type="ECO:0000259" key="3">
    <source>
        <dbReference type="PROSITE" id="PS51186"/>
    </source>
</evidence>
<protein>
    <submittedName>
        <fullName evidence="4">Phosphinothricin acetyltransferase</fullName>
    </submittedName>
</protein>
<feature type="domain" description="N-acetyltransferase" evidence="3">
    <location>
        <begin position="7"/>
        <end position="161"/>
    </location>
</feature>
<dbReference type="InterPro" id="IPR000182">
    <property type="entry name" value="GNAT_dom"/>
</dbReference>
<organism evidence="4 5">
    <name type="scientific">Rufibacter radiotolerans</name>
    <dbReference type="NCBI Taxonomy" id="1379910"/>
    <lineage>
        <taxon>Bacteria</taxon>
        <taxon>Pseudomonadati</taxon>
        <taxon>Bacteroidota</taxon>
        <taxon>Cytophagia</taxon>
        <taxon>Cytophagales</taxon>
        <taxon>Hymenobacteraceae</taxon>
        <taxon>Rufibacter</taxon>
    </lineage>
</organism>
<sequence length="169" mass="18284">METLTSIDLVPLLATHYPRVKAIYEQGIATQNATLETTAPDWAKWDQGHLSHSRLVAVSPEGEVVGWAALSAVSGRCVYGGVAEVSVYLDPAYQGRGIGKALLEALITASEANGIWTLQAGILKENEASVALHQKCGFRLVGLRERIGQLNGQWRDTYLLERRSAVVGV</sequence>
<name>A0A0H4VLJ1_9BACT</name>
<dbReference type="PROSITE" id="PS51186">
    <property type="entry name" value="GNAT"/>
    <property type="match status" value="1"/>
</dbReference>
<evidence type="ECO:0000313" key="4">
    <source>
        <dbReference type="EMBL" id="AKQ44772.1"/>
    </source>
</evidence>
<keyword evidence="1 4" id="KW-0808">Transferase</keyword>
<dbReference type="Gene3D" id="3.40.630.30">
    <property type="match status" value="1"/>
</dbReference>
<proteinExistence type="predicted"/>
<dbReference type="RefSeq" id="WP_048919568.1">
    <property type="nucleotide sequence ID" value="NZ_CP010777.1"/>
</dbReference>
<dbReference type="SUPFAM" id="SSF55729">
    <property type="entry name" value="Acyl-CoA N-acyltransferases (Nat)"/>
    <property type="match status" value="1"/>
</dbReference>
<dbReference type="Proteomes" id="UP000036458">
    <property type="component" value="Chromosome"/>
</dbReference>
<dbReference type="EMBL" id="CP010777">
    <property type="protein sequence ID" value="AKQ44772.1"/>
    <property type="molecule type" value="Genomic_DNA"/>
</dbReference>
<dbReference type="PANTHER" id="PTHR43072">
    <property type="entry name" value="N-ACETYLTRANSFERASE"/>
    <property type="match status" value="1"/>
</dbReference>
<dbReference type="InterPro" id="IPR016181">
    <property type="entry name" value="Acyl_CoA_acyltransferase"/>
</dbReference>
<dbReference type="Pfam" id="PF00583">
    <property type="entry name" value="Acetyltransf_1"/>
    <property type="match status" value="1"/>
</dbReference>